<proteinExistence type="predicted"/>
<keyword evidence="2" id="KW-1185">Reference proteome</keyword>
<accession>A0A914MKB4</accession>
<dbReference type="WBParaSite" id="Minc3s01643g25291">
    <property type="protein sequence ID" value="Minc3s01643g25291"/>
    <property type="gene ID" value="Minc3s01643g25291"/>
</dbReference>
<dbReference type="Proteomes" id="UP000887563">
    <property type="component" value="Unplaced"/>
</dbReference>
<feature type="chain" id="PRO_5038101604" evidence="1">
    <location>
        <begin position="19"/>
        <end position="59"/>
    </location>
</feature>
<sequence>MAAFPSIFLLQFGRRMMCFMCVLTNFPPFSLKCLLDYHPAKKQRKKNSRLVNLEHSDSL</sequence>
<organism evidence="2 3">
    <name type="scientific">Meloidogyne incognita</name>
    <name type="common">Southern root-knot nematode worm</name>
    <name type="synonym">Oxyuris incognita</name>
    <dbReference type="NCBI Taxonomy" id="6306"/>
    <lineage>
        <taxon>Eukaryota</taxon>
        <taxon>Metazoa</taxon>
        <taxon>Ecdysozoa</taxon>
        <taxon>Nematoda</taxon>
        <taxon>Chromadorea</taxon>
        <taxon>Rhabditida</taxon>
        <taxon>Tylenchina</taxon>
        <taxon>Tylenchomorpha</taxon>
        <taxon>Tylenchoidea</taxon>
        <taxon>Meloidogynidae</taxon>
        <taxon>Meloidogyninae</taxon>
        <taxon>Meloidogyne</taxon>
        <taxon>Meloidogyne incognita group</taxon>
    </lineage>
</organism>
<evidence type="ECO:0000256" key="1">
    <source>
        <dbReference type="SAM" id="SignalP"/>
    </source>
</evidence>
<reference evidence="3" key="1">
    <citation type="submission" date="2022-11" db="UniProtKB">
        <authorList>
            <consortium name="WormBaseParasite"/>
        </authorList>
    </citation>
    <scope>IDENTIFICATION</scope>
</reference>
<evidence type="ECO:0000313" key="2">
    <source>
        <dbReference type="Proteomes" id="UP000887563"/>
    </source>
</evidence>
<evidence type="ECO:0000313" key="3">
    <source>
        <dbReference type="WBParaSite" id="Minc3s01643g25291"/>
    </source>
</evidence>
<keyword evidence="1" id="KW-0732">Signal</keyword>
<name>A0A914MKB4_MELIC</name>
<feature type="signal peptide" evidence="1">
    <location>
        <begin position="1"/>
        <end position="18"/>
    </location>
</feature>
<dbReference type="AlphaFoldDB" id="A0A914MKB4"/>
<protein>
    <submittedName>
        <fullName evidence="3">Candidate secreted effector</fullName>
    </submittedName>
</protein>